<sequence>MEAVAELDVTLGQQYTLTIYLQNTGFVAGTGALNCGGLRIGAVEKIDPAFARLEAVQLARNADVPILIAGLNGDYEAEA</sequence>
<dbReference type="GO" id="GO:0004553">
    <property type="term" value="F:hydrolase activity, hydrolyzing O-glycosyl compounds"/>
    <property type="evidence" value="ECO:0007669"/>
    <property type="project" value="InterPro"/>
</dbReference>
<organism evidence="2 3">
    <name type="scientific">Penicillium cf. viridicatum</name>
    <dbReference type="NCBI Taxonomy" id="2972119"/>
    <lineage>
        <taxon>Eukaryota</taxon>
        <taxon>Fungi</taxon>
        <taxon>Dikarya</taxon>
        <taxon>Ascomycota</taxon>
        <taxon>Pezizomycotina</taxon>
        <taxon>Eurotiomycetes</taxon>
        <taxon>Eurotiomycetidae</taxon>
        <taxon>Eurotiales</taxon>
        <taxon>Aspergillaceae</taxon>
        <taxon>Penicillium</taxon>
    </lineage>
</organism>
<dbReference type="OrthoDB" id="47059at2759"/>
<dbReference type="AlphaFoldDB" id="A0A9W9JH20"/>
<dbReference type="Gene3D" id="3.40.50.1700">
    <property type="entry name" value="Glycoside hydrolase family 3 C-terminal domain"/>
    <property type="match status" value="1"/>
</dbReference>
<protein>
    <submittedName>
        <fullName evidence="2">Uncharacterized protein</fullName>
    </submittedName>
</protein>
<dbReference type="GO" id="GO:0005975">
    <property type="term" value="P:carbohydrate metabolic process"/>
    <property type="evidence" value="ECO:0007669"/>
    <property type="project" value="InterPro"/>
</dbReference>
<evidence type="ECO:0000313" key="3">
    <source>
        <dbReference type="Proteomes" id="UP001150942"/>
    </source>
</evidence>
<dbReference type="Gene3D" id="2.60.120.260">
    <property type="entry name" value="Galactose-binding domain-like"/>
    <property type="match status" value="1"/>
</dbReference>
<reference evidence="2" key="1">
    <citation type="submission" date="2022-11" db="EMBL/GenBank/DDBJ databases">
        <authorList>
            <person name="Petersen C."/>
        </authorList>
    </citation>
    <scope>NUCLEOTIDE SEQUENCE</scope>
    <source>
        <strain evidence="2">IBT 20477</strain>
    </source>
</reference>
<keyword evidence="1" id="KW-0378">Hydrolase</keyword>
<proteinExistence type="predicted"/>
<dbReference type="InterPro" id="IPR036881">
    <property type="entry name" value="Glyco_hydro_3_C_sf"/>
</dbReference>
<name>A0A9W9JH20_9EURO</name>
<evidence type="ECO:0000256" key="1">
    <source>
        <dbReference type="ARBA" id="ARBA00022801"/>
    </source>
</evidence>
<accession>A0A9W9JH20</accession>
<comment type="caution">
    <text evidence="2">The sequence shown here is derived from an EMBL/GenBank/DDBJ whole genome shotgun (WGS) entry which is preliminary data.</text>
</comment>
<reference evidence="2" key="2">
    <citation type="journal article" date="2023" name="IMA Fungus">
        <title>Comparative genomic study of the Penicillium genus elucidates a diverse pangenome and 15 lateral gene transfer events.</title>
        <authorList>
            <person name="Petersen C."/>
            <person name="Sorensen T."/>
            <person name="Nielsen M.R."/>
            <person name="Sondergaard T.E."/>
            <person name="Sorensen J.L."/>
            <person name="Fitzpatrick D.A."/>
            <person name="Frisvad J.C."/>
            <person name="Nielsen K.L."/>
        </authorList>
    </citation>
    <scope>NUCLEOTIDE SEQUENCE</scope>
    <source>
        <strain evidence="2">IBT 20477</strain>
    </source>
</reference>
<evidence type="ECO:0000313" key="2">
    <source>
        <dbReference type="EMBL" id="KAJ5196798.1"/>
    </source>
</evidence>
<gene>
    <name evidence="2" type="ORF">N7449_007277</name>
</gene>
<keyword evidence="3" id="KW-1185">Reference proteome</keyword>
<dbReference type="Proteomes" id="UP001150942">
    <property type="component" value="Unassembled WGS sequence"/>
</dbReference>
<dbReference type="EMBL" id="JAPQKQ010000005">
    <property type="protein sequence ID" value="KAJ5196798.1"/>
    <property type="molecule type" value="Genomic_DNA"/>
</dbReference>